<dbReference type="Pfam" id="PF14384">
    <property type="entry name" value="BrnA_antitoxin"/>
    <property type="match status" value="1"/>
</dbReference>
<feature type="compositionally biased region" description="Basic and acidic residues" evidence="1">
    <location>
        <begin position="52"/>
        <end position="61"/>
    </location>
</feature>
<evidence type="ECO:0000313" key="3">
    <source>
        <dbReference type="Proteomes" id="UP001268610"/>
    </source>
</evidence>
<evidence type="ECO:0000313" key="2">
    <source>
        <dbReference type="EMBL" id="MDR9777212.1"/>
    </source>
</evidence>
<dbReference type="InterPro" id="IPR025528">
    <property type="entry name" value="BrnA_antitoxin"/>
</dbReference>
<reference evidence="2" key="1">
    <citation type="submission" date="2023-04" db="EMBL/GenBank/DDBJ databases">
        <title>Genomic characterization of faba bean (Vicia faba) microsymbionts in Mexican soils.</title>
        <authorList>
            <person name="Rivera Orduna F.N."/>
            <person name="Guevara-Luna J."/>
            <person name="Yan J."/>
            <person name="Arroyo-Herrera I."/>
            <person name="Li Y."/>
            <person name="Vasquez-Murrieta M.S."/>
            <person name="Wang E.T."/>
        </authorList>
    </citation>
    <scope>NUCLEOTIDE SEQUENCE</scope>
    <source>
        <strain evidence="2">CH26</strain>
    </source>
</reference>
<dbReference type="AlphaFoldDB" id="A0AAJ2LN24"/>
<dbReference type="RefSeq" id="WP_310865773.1">
    <property type="nucleotide sequence ID" value="NZ_JAVLSF010000036.1"/>
</dbReference>
<evidence type="ECO:0000256" key="1">
    <source>
        <dbReference type="SAM" id="MobiDB-lite"/>
    </source>
</evidence>
<name>A0AAJ2LN24_9HYPH</name>
<organism evidence="2 3">
    <name type="scientific">Rhizobium hidalgonense</name>
    <dbReference type="NCBI Taxonomy" id="1538159"/>
    <lineage>
        <taxon>Bacteria</taxon>
        <taxon>Pseudomonadati</taxon>
        <taxon>Pseudomonadota</taxon>
        <taxon>Alphaproteobacteria</taxon>
        <taxon>Hyphomicrobiales</taxon>
        <taxon>Rhizobiaceae</taxon>
        <taxon>Rhizobium/Agrobacterium group</taxon>
        <taxon>Rhizobium</taxon>
    </lineage>
</organism>
<accession>A0AAJ2LN24</accession>
<comment type="caution">
    <text evidence="2">The sequence shown here is derived from an EMBL/GenBank/DDBJ whole genome shotgun (WGS) entry which is preliminary data.</text>
</comment>
<proteinExistence type="predicted"/>
<sequence length="100" mass="11190">MALFHQIKRVDECEEIRRKQEKAFAAHYALGVHNAGLGHPINNPGFGAPPELGKRGRKPDPNAKQLLTLRLDPQVIEHFRSTGEGWQTRMNDALRKAAGL</sequence>
<dbReference type="Proteomes" id="UP001268610">
    <property type="component" value="Unassembled WGS sequence"/>
</dbReference>
<protein>
    <submittedName>
        <fullName evidence="2">BrnA antitoxin family protein</fullName>
    </submittedName>
</protein>
<gene>
    <name evidence="2" type="ORF">RJJ65_32155</name>
</gene>
<dbReference type="EMBL" id="JAVLSF010000036">
    <property type="protein sequence ID" value="MDR9777212.1"/>
    <property type="molecule type" value="Genomic_DNA"/>
</dbReference>
<feature type="region of interest" description="Disordered" evidence="1">
    <location>
        <begin position="39"/>
        <end position="62"/>
    </location>
</feature>